<evidence type="ECO:0000259" key="7">
    <source>
        <dbReference type="PROSITE" id="PS50066"/>
    </source>
</evidence>
<evidence type="ECO:0000256" key="5">
    <source>
        <dbReference type="ARBA" id="ARBA00023242"/>
    </source>
</evidence>
<keyword evidence="3" id="KW-0238">DNA-binding</keyword>
<feature type="coiled-coil region" evidence="6">
    <location>
        <begin position="107"/>
        <end position="159"/>
    </location>
</feature>
<dbReference type="Proteomes" id="UP001497480">
    <property type="component" value="Unassembled WGS sequence"/>
</dbReference>
<dbReference type="CDD" id="cd00265">
    <property type="entry name" value="MADS_MEF2_like"/>
    <property type="match status" value="1"/>
</dbReference>
<dbReference type="PRINTS" id="PR00404">
    <property type="entry name" value="MADSDOMAIN"/>
</dbReference>
<dbReference type="FunFam" id="3.40.1810.10:FF:000006">
    <property type="entry name" value="Agamous-like MADS-box protein AGL62"/>
    <property type="match status" value="1"/>
</dbReference>
<dbReference type="Gene3D" id="3.40.1810.10">
    <property type="entry name" value="Transcription factor, MADS-box"/>
    <property type="match status" value="1"/>
</dbReference>
<evidence type="ECO:0000256" key="2">
    <source>
        <dbReference type="ARBA" id="ARBA00023015"/>
    </source>
</evidence>
<accession>A0AAV1XTQ3</accession>
<organism evidence="8 9">
    <name type="scientific">Lupinus luteus</name>
    <name type="common">European yellow lupine</name>
    <dbReference type="NCBI Taxonomy" id="3873"/>
    <lineage>
        <taxon>Eukaryota</taxon>
        <taxon>Viridiplantae</taxon>
        <taxon>Streptophyta</taxon>
        <taxon>Embryophyta</taxon>
        <taxon>Tracheophyta</taxon>
        <taxon>Spermatophyta</taxon>
        <taxon>Magnoliopsida</taxon>
        <taxon>eudicotyledons</taxon>
        <taxon>Gunneridae</taxon>
        <taxon>Pentapetalae</taxon>
        <taxon>rosids</taxon>
        <taxon>fabids</taxon>
        <taxon>Fabales</taxon>
        <taxon>Fabaceae</taxon>
        <taxon>Papilionoideae</taxon>
        <taxon>50 kb inversion clade</taxon>
        <taxon>genistoids sensu lato</taxon>
        <taxon>core genistoids</taxon>
        <taxon>Genisteae</taxon>
        <taxon>Lupinus</taxon>
    </lineage>
</organism>
<keyword evidence="9" id="KW-1185">Reference proteome</keyword>
<evidence type="ECO:0000313" key="8">
    <source>
        <dbReference type="EMBL" id="CAL0324907.1"/>
    </source>
</evidence>
<keyword evidence="6" id="KW-0175">Coiled coil</keyword>
<dbReference type="GO" id="GO:0005634">
    <property type="term" value="C:nucleus"/>
    <property type="evidence" value="ECO:0007669"/>
    <property type="project" value="UniProtKB-SubCell"/>
</dbReference>
<dbReference type="GO" id="GO:0045944">
    <property type="term" value="P:positive regulation of transcription by RNA polymerase II"/>
    <property type="evidence" value="ECO:0007669"/>
    <property type="project" value="InterPro"/>
</dbReference>
<dbReference type="AlphaFoldDB" id="A0AAV1XTQ3"/>
<dbReference type="InterPro" id="IPR002100">
    <property type="entry name" value="TF_MADSbox"/>
</dbReference>
<keyword evidence="5" id="KW-0539">Nucleus</keyword>
<dbReference type="InterPro" id="IPR033896">
    <property type="entry name" value="MEF2-like_N"/>
</dbReference>
<reference evidence="8 9" key="1">
    <citation type="submission" date="2024-03" db="EMBL/GenBank/DDBJ databases">
        <authorList>
            <person name="Martinez-Hernandez J."/>
        </authorList>
    </citation>
    <scope>NUCLEOTIDE SEQUENCE [LARGE SCALE GENOMIC DNA]</scope>
</reference>
<dbReference type="GO" id="GO:0000978">
    <property type="term" value="F:RNA polymerase II cis-regulatory region sequence-specific DNA binding"/>
    <property type="evidence" value="ECO:0007669"/>
    <property type="project" value="TreeGrafter"/>
</dbReference>
<dbReference type="InterPro" id="IPR036879">
    <property type="entry name" value="TF_MADSbox_sf"/>
</dbReference>
<dbReference type="GO" id="GO:0000981">
    <property type="term" value="F:DNA-binding transcription factor activity, RNA polymerase II-specific"/>
    <property type="evidence" value="ECO:0007669"/>
    <property type="project" value="TreeGrafter"/>
</dbReference>
<dbReference type="SUPFAM" id="SSF55455">
    <property type="entry name" value="SRF-like"/>
    <property type="match status" value="1"/>
</dbReference>
<protein>
    <recommendedName>
        <fullName evidence="7">MADS-box domain-containing protein</fullName>
    </recommendedName>
</protein>
<gene>
    <name evidence="8" type="ORF">LLUT_LOCUS25967</name>
</gene>
<dbReference type="PANTHER" id="PTHR11945:SF229">
    <property type="entry name" value="AGAMOUS-LIKE 55-RELATED"/>
    <property type="match status" value="1"/>
</dbReference>
<evidence type="ECO:0000313" key="9">
    <source>
        <dbReference type="Proteomes" id="UP001497480"/>
    </source>
</evidence>
<evidence type="ECO:0000256" key="3">
    <source>
        <dbReference type="ARBA" id="ARBA00023125"/>
    </source>
</evidence>
<dbReference type="PROSITE" id="PS50066">
    <property type="entry name" value="MADS_BOX_2"/>
    <property type="match status" value="1"/>
</dbReference>
<dbReference type="PANTHER" id="PTHR11945">
    <property type="entry name" value="MADS BOX PROTEIN"/>
    <property type="match status" value="1"/>
</dbReference>
<feature type="domain" description="MADS-box" evidence="7">
    <location>
        <begin position="21"/>
        <end position="81"/>
    </location>
</feature>
<dbReference type="GO" id="GO:0046983">
    <property type="term" value="F:protein dimerization activity"/>
    <property type="evidence" value="ECO:0007669"/>
    <property type="project" value="InterPro"/>
</dbReference>
<dbReference type="Pfam" id="PF00319">
    <property type="entry name" value="SRF-TF"/>
    <property type="match status" value="1"/>
</dbReference>
<keyword evidence="2" id="KW-0805">Transcription regulation</keyword>
<evidence type="ECO:0000256" key="1">
    <source>
        <dbReference type="ARBA" id="ARBA00004123"/>
    </source>
</evidence>
<evidence type="ECO:0000256" key="4">
    <source>
        <dbReference type="ARBA" id="ARBA00023163"/>
    </source>
</evidence>
<evidence type="ECO:0000256" key="6">
    <source>
        <dbReference type="SAM" id="Coils"/>
    </source>
</evidence>
<sequence>MSITEFLEITLLNIRNSEEIMGRRKIEIKMVKDTNTRQVTFSKRRTGLFKKANELSILCGAEVAIVVFSPGNKPYSFGHPDVESVASKFLEQEPRPNMPSSSSSSCDVNMEKLNQQLNNVMEQLHEEEKKGGVYDKALNQRKKTKLEELQEMLDLAAELKFNVKSRLDDMEAVETMLMIKEKPMEFDENHVSKRKRKED</sequence>
<dbReference type="EMBL" id="CAXHTB010000018">
    <property type="protein sequence ID" value="CAL0324907.1"/>
    <property type="molecule type" value="Genomic_DNA"/>
</dbReference>
<name>A0AAV1XTQ3_LUPLU</name>
<comment type="caution">
    <text evidence="8">The sequence shown here is derived from an EMBL/GenBank/DDBJ whole genome shotgun (WGS) entry which is preliminary data.</text>
</comment>
<keyword evidence="4" id="KW-0804">Transcription</keyword>
<dbReference type="SMART" id="SM00432">
    <property type="entry name" value="MADS"/>
    <property type="match status" value="1"/>
</dbReference>
<comment type="subcellular location">
    <subcellularLocation>
        <location evidence="1">Nucleus</location>
    </subcellularLocation>
</comment>
<proteinExistence type="predicted"/>